<name>A0ACC2QLY8_9NEOP</name>
<evidence type="ECO:0000313" key="2">
    <source>
        <dbReference type="Proteomes" id="UP001231649"/>
    </source>
</evidence>
<keyword evidence="2" id="KW-1185">Reference proteome</keyword>
<comment type="caution">
    <text evidence="1">The sequence shown here is derived from an EMBL/GenBank/DDBJ whole genome shotgun (WGS) entry which is preliminary data.</text>
</comment>
<reference evidence="1" key="1">
    <citation type="submission" date="2023-03" db="EMBL/GenBank/DDBJ databases">
        <title>Chromosome-level genomes of two armyworms, Mythimna separata and Mythimna loreyi, provide insights into the biosynthesis and reception of sex pheromones.</title>
        <authorList>
            <person name="Zhao H."/>
        </authorList>
    </citation>
    <scope>NUCLEOTIDE SEQUENCE</scope>
    <source>
        <strain evidence="1">BeijingLab</strain>
    </source>
</reference>
<evidence type="ECO:0000313" key="1">
    <source>
        <dbReference type="EMBL" id="KAJ8718703.1"/>
    </source>
</evidence>
<dbReference type="Proteomes" id="UP001231649">
    <property type="component" value="Chromosome 13"/>
</dbReference>
<proteinExistence type="predicted"/>
<accession>A0ACC2QLY8</accession>
<protein>
    <submittedName>
        <fullName evidence="1">Uncharacterized protein</fullName>
    </submittedName>
</protein>
<gene>
    <name evidence="1" type="ORF">PYW08_002940</name>
</gene>
<dbReference type="EMBL" id="CM056789">
    <property type="protein sequence ID" value="KAJ8718703.1"/>
    <property type="molecule type" value="Genomic_DNA"/>
</dbReference>
<sequence>MPRRSRWMNLAAGVALGVMFGIFLKLCLRTSSRTTMEACPESAKLVVDPDPIALIGLMPNETVHNSNRTLVFVGVMTAEQYLGSRAKAVYETWSQDLPGRIAFFSSEVSRAPGLPLVPLRNVDDSYPPQKKSFLMLLYMYEKYGDKFEWFMRADDDVYVRGDKLEEFLRSVDSRKPQFIGQAGRGTSDERDALALDYNENFCMGGPGVLFSRETLKRVAPHVKYCLKHLYTTHEDVELGRCVAKFAGVSCTWSYDMQTILHHNGSGNLAYTGRLKNREVHRAITLHPVKDHRQMYRIHSYFKNLRIQELRERSLDLHRDIASAMKALDVPEDLVADYKLQEDVPLFPAKIGEPDYLGNNKILGAPIDMNRYKPNTIEEIVPFDFISKSLYSASHSNPKRRIEGPLREALDDVIREVMEIINAPSRQRGRVIDFNELLYGYTRLQPLHGADHVLDLLLKYRRYRGRKMTAAVRRHAYLQQSFTSMEIRELPMGDPPPFEDPEVLDKLDVQMNPVDYEDFDESKQQQQDGFLDKLNVREALESGLMKLQNLPNVLKWGDDIAEEYPVYDRRIHFILPLSGRQETFGRFMRNYEDIVLKTNEAVSLIVVVYLDTNSPLDYKNTENLVNYYVDMYGKDIKVVSMGTETFSRGAALTEGLKFCSDDDLVFFIDVDMMFNFDTLRRIRIHTIKYNQVYFPVVFSEYNNEVVNSDEYNKLLGDTVVDEPMPEEMENDEPEEEEIKSEKELINERYRKGITNELGYFRQYGFGILAMYKCDFERVGGFDLKIKGWGMEDVQMFETLIKSNLSVFRAADDSLTHIFHSVSCDKSLEKPQFIMCLGTKASTYGSEKQMIYYMMNHPEVLWPEENVEEEGKKAEEDKKAEEEKKKAEEQKKIEADKKAEAEKKAKAEADKKASAEKKLEADKKASAEKKAEAEKKAAADKPAETQKTASAEKKSDDQKKGAR</sequence>
<organism evidence="1 2">
    <name type="scientific">Mythimna loreyi</name>
    <dbReference type="NCBI Taxonomy" id="667449"/>
    <lineage>
        <taxon>Eukaryota</taxon>
        <taxon>Metazoa</taxon>
        <taxon>Ecdysozoa</taxon>
        <taxon>Arthropoda</taxon>
        <taxon>Hexapoda</taxon>
        <taxon>Insecta</taxon>
        <taxon>Pterygota</taxon>
        <taxon>Neoptera</taxon>
        <taxon>Endopterygota</taxon>
        <taxon>Lepidoptera</taxon>
        <taxon>Glossata</taxon>
        <taxon>Ditrysia</taxon>
        <taxon>Noctuoidea</taxon>
        <taxon>Noctuidae</taxon>
        <taxon>Noctuinae</taxon>
        <taxon>Hadenini</taxon>
        <taxon>Mythimna</taxon>
    </lineage>
</organism>